<name>A0A926DQK7_9FIRM</name>
<organism evidence="11 12">
    <name type="scientific">Bianquea renquensis</name>
    <dbReference type="NCBI Taxonomy" id="2763661"/>
    <lineage>
        <taxon>Bacteria</taxon>
        <taxon>Bacillati</taxon>
        <taxon>Bacillota</taxon>
        <taxon>Clostridia</taxon>
        <taxon>Eubacteriales</taxon>
        <taxon>Bianqueaceae</taxon>
        <taxon>Bianquea</taxon>
    </lineage>
</organism>
<dbReference type="Pfam" id="PF00768">
    <property type="entry name" value="Peptidase_S11"/>
    <property type="match status" value="1"/>
</dbReference>
<dbReference type="GO" id="GO:0006508">
    <property type="term" value="P:proteolysis"/>
    <property type="evidence" value="ECO:0007669"/>
    <property type="project" value="InterPro"/>
</dbReference>
<dbReference type="InterPro" id="IPR012338">
    <property type="entry name" value="Beta-lactam/transpept-like"/>
</dbReference>
<accession>A0A926DQK7</accession>
<evidence type="ECO:0000313" key="12">
    <source>
        <dbReference type="Proteomes" id="UP000657006"/>
    </source>
</evidence>
<dbReference type="GO" id="GO:0071555">
    <property type="term" value="P:cell wall organization"/>
    <property type="evidence" value="ECO:0007669"/>
    <property type="project" value="UniProtKB-KW"/>
</dbReference>
<gene>
    <name evidence="11" type="ORF">H8730_00385</name>
</gene>
<dbReference type="GO" id="GO:0008360">
    <property type="term" value="P:regulation of cell shape"/>
    <property type="evidence" value="ECO:0007669"/>
    <property type="project" value="UniProtKB-KW"/>
</dbReference>
<dbReference type="SUPFAM" id="SSF56601">
    <property type="entry name" value="beta-lactamase/transpeptidase-like"/>
    <property type="match status" value="1"/>
</dbReference>
<dbReference type="GO" id="GO:0009252">
    <property type="term" value="P:peptidoglycan biosynthetic process"/>
    <property type="evidence" value="ECO:0007669"/>
    <property type="project" value="UniProtKB-KW"/>
</dbReference>
<keyword evidence="2" id="KW-0732">Signal</keyword>
<dbReference type="PRINTS" id="PR00725">
    <property type="entry name" value="DADACBPTASE1"/>
</dbReference>
<keyword evidence="4" id="KW-0133">Cell shape</keyword>
<dbReference type="PANTHER" id="PTHR21581:SF26">
    <property type="entry name" value="D-ALANYL-D-ALANINE ENDOPEPTIDASE"/>
    <property type="match status" value="1"/>
</dbReference>
<dbReference type="PANTHER" id="PTHR21581">
    <property type="entry name" value="D-ALANYL-D-ALANINE CARBOXYPEPTIDASE"/>
    <property type="match status" value="1"/>
</dbReference>
<dbReference type="InterPro" id="IPR018044">
    <property type="entry name" value="Peptidase_S11"/>
</dbReference>
<proteinExistence type="inferred from homology"/>
<feature type="active site" description="Proton acceptor" evidence="7">
    <location>
        <position position="104"/>
    </location>
</feature>
<evidence type="ECO:0000259" key="10">
    <source>
        <dbReference type="Pfam" id="PF00768"/>
    </source>
</evidence>
<feature type="domain" description="Peptidase S11 D-alanyl-D-alanine carboxypeptidase A N-terminal" evidence="10">
    <location>
        <begin position="75"/>
        <end position="304"/>
    </location>
</feature>
<keyword evidence="3" id="KW-0378">Hydrolase</keyword>
<dbReference type="EMBL" id="JACRSQ010000001">
    <property type="protein sequence ID" value="MBC8542007.1"/>
    <property type="molecule type" value="Genomic_DNA"/>
</dbReference>
<evidence type="ECO:0000256" key="8">
    <source>
        <dbReference type="PIRSR" id="PIRSR618044-2"/>
    </source>
</evidence>
<evidence type="ECO:0000256" key="7">
    <source>
        <dbReference type="PIRSR" id="PIRSR618044-1"/>
    </source>
</evidence>
<keyword evidence="5" id="KW-0573">Peptidoglycan synthesis</keyword>
<evidence type="ECO:0000256" key="9">
    <source>
        <dbReference type="RuleBase" id="RU004016"/>
    </source>
</evidence>
<dbReference type="Gene3D" id="3.40.710.10">
    <property type="entry name" value="DD-peptidase/beta-lactamase superfamily"/>
    <property type="match status" value="1"/>
</dbReference>
<feature type="active site" evidence="7">
    <location>
        <position position="161"/>
    </location>
</feature>
<evidence type="ECO:0000256" key="6">
    <source>
        <dbReference type="ARBA" id="ARBA00023316"/>
    </source>
</evidence>
<keyword evidence="11" id="KW-0645">Protease</keyword>
<sequence>MKFNIFQKYPNKITPHKSSSGVQRLGSLLLLCFALLYSTCGVFRSSAHTASVPQSNAHSTGGPLELTNFSNLYSANGILVRRHDFAVLARKDANDRVYPASLTKILTLLTALNTNPRLSDTVTLIPDDFAGLREKGAAVAGFAEGERVSIEDLLYGVMLPSGADAANALARAVAGSTENFVVMMNQTAAEVGMTHSHFVTVTGLHDPDHYTTVADLALLLNKALDNPIFRDVFTAKSYRTSSTWQHLGGLRLTSRFFEKMKSGEIEGYSILGGKTGYTDEAGLCLATLTERDGDEYILITTGAPGSNQTEQYNILDAYTAYSSLQEPMS</sequence>
<dbReference type="InterPro" id="IPR001967">
    <property type="entry name" value="Peptidase_S11_N"/>
</dbReference>
<evidence type="ECO:0000256" key="1">
    <source>
        <dbReference type="ARBA" id="ARBA00007164"/>
    </source>
</evidence>
<dbReference type="AlphaFoldDB" id="A0A926DQK7"/>
<dbReference type="Proteomes" id="UP000657006">
    <property type="component" value="Unassembled WGS sequence"/>
</dbReference>
<comment type="caution">
    <text evidence="11">The sequence shown here is derived from an EMBL/GenBank/DDBJ whole genome shotgun (WGS) entry which is preliminary data.</text>
</comment>
<keyword evidence="12" id="KW-1185">Reference proteome</keyword>
<keyword evidence="6" id="KW-0961">Cell wall biogenesis/degradation</keyword>
<feature type="binding site" evidence="8">
    <location>
        <position position="274"/>
    </location>
    <ligand>
        <name>substrate</name>
    </ligand>
</feature>
<feature type="active site" description="Acyl-ester intermediate" evidence="7">
    <location>
        <position position="101"/>
    </location>
</feature>
<dbReference type="RefSeq" id="WP_177714343.1">
    <property type="nucleotide sequence ID" value="NZ_JACRSQ010000001.1"/>
</dbReference>
<evidence type="ECO:0000256" key="5">
    <source>
        <dbReference type="ARBA" id="ARBA00022984"/>
    </source>
</evidence>
<dbReference type="GO" id="GO:0009002">
    <property type="term" value="F:serine-type D-Ala-D-Ala carboxypeptidase activity"/>
    <property type="evidence" value="ECO:0007669"/>
    <property type="project" value="InterPro"/>
</dbReference>
<reference evidence="11" key="1">
    <citation type="submission" date="2020-08" db="EMBL/GenBank/DDBJ databases">
        <title>Genome public.</title>
        <authorList>
            <person name="Liu C."/>
            <person name="Sun Q."/>
        </authorList>
    </citation>
    <scope>NUCLEOTIDE SEQUENCE</scope>
    <source>
        <strain evidence="11">NSJ-32</strain>
    </source>
</reference>
<evidence type="ECO:0000313" key="11">
    <source>
        <dbReference type="EMBL" id="MBC8542007.1"/>
    </source>
</evidence>
<comment type="similarity">
    <text evidence="1 9">Belongs to the peptidase S11 family.</text>
</comment>
<evidence type="ECO:0000256" key="3">
    <source>
        <dbReference type="ARBA" id="ARBA00022801"/>
    </source>
</evidence>
<keyword evidence="11" id="KW-0121">Carboxypeptidase</keyword>
<evidence type="ECO:0000256" key="2">
    <source>
        <dbReference type="ARBA" id="ARBA00022729"/>
    </source>
</evidence>
<evidence type="ECO:0000256" key="4">
    <source>
        <dbReference type="ARBA" id="ARBA00022960"/>
    </source>
</evidence>
<protein>
    <submittedName>
        <fullName evidence="11">D-alanyl-D-alanine carboxypeptidase</fullName>
    </submittedName>
</protein>